<dbReference type="GO" id="GO:0071596">
    <property type="term" value="P:ubiquitin-dependent protein catabolic process via the N-end rule pathway"/>
    <property type="evidence" value="ECO:0000318"/>
    <property type="project" value="GO_Central"/>
</dbReference>
<dbReference type="PANTHER" id="PTHR21497">
    <property type="entry name" value="UBIQUITIN LIGASE E3 ALPHA-RELATED"/>
    <property type="match status" value="1"/>
</dbReference>
<dbReference type="InterPro" id="IPR039164">
    <property type="entry name" value="UBR1-like"/>
</dbReference>
<dbReference type="FunFam" id="2.10.110.30:FF:000002">
    <property type="entry name" value="Putative e3 ubiquitin-protein ligase ubr3"/>
    <property type="match status" value="1"/>
</dbReference>
<dbReference type="PROSITE" id="PS51157">
    <property type="entry name" value="ZF_UBR"/>
    <property type="match status" value="1"/>
</dbReference>
<dbReference type="Gramene" id="Pp3c7_22570V3.7">
    <property type="protein sequence ID" value="Pp3c7_22570V3.7"/>
    <property type="gene ID" value="Pp3c7_22570"/>
</dbReference>
<proteinExistence type="inferred from homology"/>
<feature type="domain" description="UBR-type" evidence="11">
    <location>
        <begin position="46"/>
        <end position="117"/>
    </location>
</feature>
<dbReference type="CDD" id="cd19673">
    <property type="entry name" value="UBR-box_UBR3"/>
    <property type="match status" value="1"/>
</dbReference>
<dbReference type="InterPro" id="IPR044046">
    <property type="entry name" value="E3_ligase_UBR-like_C"/>
</dbReference>
<keyword evidence="6 10" id="KW-0833">Ubl conjugation pathway</keyword>
<comment type="function">
    <text evidence="10">Ubiquitin ligase protein which is a component of the N-end rule pathway. Recognizes and binds to proteins bearing specific N-terminal residues that are destabilizing according to the N-end rule, leading to their ubiquitination and subsequent degradation.</text>
</comment>
<dbReference type="GO" id="GO:0005737">
    <property type="term" value="C:cytoplasm"/>
    <property type="evidence" value="ECO:0000318"/>
    <property type="project" value="GO_Central"/>
</dbReference>
<comment type="similarity">
    <text evidence="8 10">Belongs to the E3 ubiquitin-protein ligase UBR1-like family.</text>
</comment>
<dbReference type="SMART" id="SM00396">
    <property type="entry name" value="ZnF_UBR1"/>
    <property type="match status" value="1"/>
</dbReference>
<evidence type="ECO:0000313" key="12">
    <source>
        <dbReference type="EnsemblPlants" id="Pp3c7_22570V3.6"/>
    </source>
</evidence>
<reference evidence="12 13" key="1">
    <citation type="journal article" date="2008" name="Science">
        <title>The Physcomitrella genome reveals evolutionary insights into the conquest of land by plants.</title>
        <authorList>
            <person name="Rensing S."/>
            <person name="Lang D."/>
            <person name="Zimmer A."/>
            <person name="Terry A."/>
            <person name="Salamov A."/>
            <person name="Shapiro H."/>
            <person name="Nishiyama T."/>
            <person name="Perroud P.-F."/>
            <person name="Lindquist E."/>
            <person name="Kamisugi Y."/>
            <person name="Tanahashi T."/>
            <person name="Sakakibara K."/>
            <person name="Fujita T."/>
            <person name="Oishi K."/>
            <person name="Shin-I T."/>
            <person name="Kuroki Y."/>
            <person name="Toyoda A."/>
            <person name="Suzuki Y."/>
            <person name="Hashimoto A."/>
            <person name="Yamaguchi K."/>
            <person name="Sugano A."/>
            <person name="Kohara Y."/>
            <person name="Fujiyama A."/>
            <person name="Anterola A."/>
            <person name="Aoki S."/>
            <person name="Ashton N."/>
            <person name="Barbazuk W.B."/>
            <person name="Barker E."/>
            <person name="Bennetzen J."/>
            <person name="Bezanilla M."/>
            <person name="Blankenship R."/>
            <person name="Cho S.H."/>
            <person name="Dutcher S."/>
            <person name="Estelle M."/>
            <person name="Fawcett J.A."/>
            <person name="Gundlach H."/>
            <person name="Hanada K."/>
            <person name="Heyl A."/>
            <person name="Hicks K.A."/>
            <person name="Hugh J."/>
            <person name="Lohr M."/>
            <person name="Mayer K."/>
            <person name="Melkozernov A."/>
            <person name="Murata T."/>
            <person name="Nelson D."/>
            <person name="Pils B."/>
            <person name="Prigge M."/>
            <person name="Reiss B."/>
            <person name="Renner T."/>
            <person name="Rombauts S."/>
            <person name="Rushton P."/>
            <person name="Sanderfoot A."/>
            <person name="Schween G."/>
            <person name="Shiu S.-H."/>
            <person name="Stueber K."/>
            <person name="Theodoulou F.L."/>
            <person name="Tu H."/>
            <person name="Van de Peer Y."/>
            <person name="Verrier P.J."/>
            <person name="Waters E."/>
            <person name="Wood A."/>
            <person name="Yang L."/>
            <person name="Cove D."/>
            <person name="Cuming A."/>
            <person name="Hasebe M."/>
            <person name="Lucas S."/>
            <person name="Mishler D.B."/>
            <person name="Reski R."/>
            <person name="Grigoriev I."/>
            <person name="Quatrano R.S."/>
            <person name="Boore J.L."/>
        </authorList>
    </citation>
    <scope>NUCLEOTIDE SEQUENCE [LARGE SCALE GENOMIC DNA]</scope>
    <source>
        <strain evidence="12 13">cv. Gransden 2004</strain>
    </source>
</reference>
<dbReference type="InterPro" id="IPR003126">
    <property type="entry name" value="Znf_UBR"/>
</dbReference>
<dbReference type="EnsemblPlants" id="Pp3c7_22570V3.6">
    <property type="protein sequence ID" value="Pp3c7_22570V3.6"/>
    <property type="gene ID" value="Pp3c7_22570"/>
</dbReference>
<gene>
    <name evidence="12" type="primary">LOC112284714</name>
</gene>
<accession>A0A7I4E713</accession>
<dbReference type="KEGG" id="ppp:112284714"/>
<evidence type="ECO:0000256" key="2">
    <source>
        <dbReference type="ARBA" id="ARBA00004906"/>
    </source>
</evidence>
<dbReference type="GO" id="GO:0000151">
    <property type="term" value="C:ubiquitin ligase complex"/>
    <property type="evidence" value="ECO:0000318"/>
    <property type="project" value="GO_Central"/>
</dbReference>
<comment type="pathway">
    <text evidence="2 10">Protein modification; protein ubiquitination.</text>
</comment>
<dbReference type="EMBL" id="ABEU02000007">
    <property type="status" value="NOT_ANNOTATED_CDS"/>
    <property type="molecule type" value="Genomic_DNA"/>
</dbReference>
<keyword evidence="4 10" id="KW-0479">Metal-binding</keyword>
<evidence type="ECO:0000256" key="3">
    <source>
        <dbReference type="ARBA" id="ARBA00022679"/>
    </source>
</evidence>
<evidence type="ECO:0000256" key="8">
    <source>
        <dbReference type="ARBA" id="ARBA00046341"/>
    </source>
</evidence>
<evidence type="ECO:0000256" key="10">
    <source>
        <dbReference type="RuleBase" id="RU366018"/>
    </source>
</evidence>
<dbReference type="RefSeq" id="XP_024380589.1">
    <property type="nucleotide sequence ID" value="XM_024524821.2"/>
</dbReference>
<evidence type="ECO:0000313" key="13">
    <source>
        <dbReference type="Proteomes" id="UP000006727"/>
    </source>
</evidence>
<evidence type="ECO:0000256" key="1">
    <source>
        <dbReference type="ARBA" id="ARBA00000900"/>
    </source>
</evidence>
<dbReference type="PANTHER" id="PTHR21497:SF24">
    <property type="entry name" value="E3 UBIQUITIN-PROTEIN LIGASE UBR1"/>
    <property type="match status" value="1"/>
</dbReference>
<dbReference type="CDD" id="cd16482">
    <property type="entry name" value="RING-H2_UBR1-like"/>
    <property type="match status" value="1"/>
</dbReference>
<organism evidence="12 13">
    <name type="scientific">Physcomitrium patens</name>
    <name type="common">Spreading-leaved earth moss</name>
    <name type="synonym">Physcomitrella patens</name>
    <dbReference type="NCBI Taxonomy" id="3218"/>
    <lineage>
        <taxon>Eukaryota</taxon>
        <taxon>Viridiplantae</taxon>
        <taxon>Streptophyta</taxon>
        <taxon>Embryophyta</taxon>
        <taxon>Bryophyta</taxon>
        <taxon>Bryophytina</taxon>
        <taxon>Bryopsida</taxon>
        <taxon>Funariidae</taxon>
        <taxon>Funariales</taxon>
        <taxon>Funariaceae</taxon>
        <taxon>Physcomitrium</taxon>
    </lineage>
</organism>
<keyword evidence="3 10" id="KW-0808">Transferase</keyword>
<dbReference type="OrthoDB" id="1855102at2759"/>
<dbReference type="UniPathway" id="UPA00143"/>
<dbReference type="Pfam" id="PF02207">
    <property type="entry name" value="zf-UBR"/>
    <property type="match status" value="1"/>
</dbReference>
<dbReference type="InterPro" id="IPR055194">
    <property type="entry name" value="UBR1-like_WH"/>
</dbReference>
<reference evidence="12" key="3">
    <citation type="submission" date="2020-12" db="UniProtKB">
        <authorList>
            <consortium name="EnsemblPlants"/>
        </authorList>
    </citation>
    <scope>IDENTIFICATION</scope>
</reference>
<protein>
    <recommendedName>
        <fullName evidence="10">E3 ubiquitin-protein ligase</fullName>
        <ecNumber evidence="10">2.3.2.27</ecNumber>
    </recommendedName>
</protein>
<keyword evidence="7 10" id="KW-0862">Zinc</keyword>
<evidence type="ECO:0000256" key="9">
    <source>
        <dbReference type="PROSITE-ProRule" id="PRU00508"/>
    </source>
</evidence>
<dbReference type="Proteomes" id="UP000006727">
    <property type="component" value="Chromosome 7"/>
</dbReference>
<keyword evidence="5 10" id="KW-0863">Zinc-finger</keyword>
<dbReference type="EnsemblPlants" id="Pp3c7_22570V3.7">
    <property type="protein sequence ID" value="Pp3c7_22570V3.7"/>
    <property type="gene ID" value="Pp3c7_22570"/>
</dbReference>
<dbReference type="Gene3D" id="2.10.110.30">
    <property type="match status" value="1"/>
</dbReference>
<evidence type="ECO:0000256" key="7">
    <source>
        <dbReference type="ARBA" id="ARBA00022833"/>
    </source>
</evidence>
<dbReference type="Pfam" id="PF18995">
    <property type="entry name" value="PRT6_C"/>
    <property type="match status" value="1"/>
</dbReference>
<dbReference type="Gramene" id="Pp3c7_22570V3.6">
    <property type="protein sequence ID" value="Pp3c7_22570V3.6"/>
    <property type="gene ID" value="Pp3c7_22570"/>
</dbReference>
<dbReference type="GO" id="GO:0008270">
    <property type="term" value="F:zinc ion binding"/>
    <property type="evidence" value="ECO:0007669"/>
    <property type="project" value="UniProtKB-UniRule"/>
</dbReference>
<dbReference type="EC" id="2.3.2.27" evidence="10"/>
<evidence type="ECO:0000256" key="4">
    <source>
        <dbReference type="ARBA" id="ARBA00022723"/>
    </source>
</evidence>
<evidence type="ECO:0000256" key="5">
    <source>
        <dbReference type="ARBA" id="ARBA00022771"/>
    </source>
</evidence>
<name>A0A7I4E713_PHYPA</name>
<evidence type="ECO:0000256" key="6">
    <source>
        <dbReference type="ARBA" id="ARBA00022786"/>
    </source>
</evidence>
<dbReference type="GeneID" id="112284714"/>
<sequence length="1745" mass="199235">MSCTMCSELFTPGAVPEILRNHENRMCLPTLSFSQYLDYLQARGQANCTTVWTKGTVAYRCRTCQVNDSSAICVSCFLKGDHKDHDYVMYHSESGGCCDCGDPEAWLPEGFCSAHKSVDRYEPNVPPDLVEVTQKSLSNVLFYLAVIVLCISEERGGSPIPFQRKIEVASVFLDWLKKLCGVDALRKIVCLEVVQMTVKDRETLELTSPLQILLKTLANMPEEILEGETTLFLQLLYNQDFKQYYSMEIMKHYQTMIESVIDKIVDNGDPLIRHFKALDSSLDRVMVQLFNAPNLELIKSKNLLKLFVMVLDNILKRCVKSGCNVVNVRDPRIENKLYLRPQGDLRLVIAHQSVAQYLLEERLDVFTSMLDVLILLQWMNPYYPTRYIEFEEHNEWTLAIQLEMNTMAIIFQLVSRCHLIIRPELEDPTETSKKTLLSAAKCTLDRLYNYLKQESTLRFLNGKCPNTSVSLHIPLHRTLSAIMAKLVLLPWPDVKDGFLSCLELNYSEQEILALMEHPLRITVWMAQIRANRWVDMSEDFNRLELIYRGSFWHDQSMDMDILLLQFCAVARENMERAVFTRMAERFELKDLVSSPILVHGNLVGDKVSLLQDFMRLILMIVRERRNTGMKEEDCLRYDVIQWLCVRDQTYSQLCRALSAVPVDHFKLTEMLDKVAYFHAPKVQERGYYQLKAEYWQEFDPLFVHFYSNELEDAQERAINVGKLPHYWRIRSYSDFKPPYNRLINLLHTEECHQLLWNVLNFVSALVMKDSTATACESLGVTALQMMGLALLDRRENPERFPAIAKAGTSNPLSCSDILHSIHRSFQFDEHTRTMDWGISQPTSPSIFDFLLKLQVVENAPRLVDSVNYIMQLLPASSFNFISGASKYRDFNLSSKSHARVYTTEENERIQKKERQEAIMAQFKAKQKAFWEEFEVSDDEGETGSATFATNNLEARSSVQDLTVVPSVGAGSEKKLVEPIEVHECAFCRSECGSNDKSTGWIALVQRYNIPKLVIGKRQGVYSKEHANNIVKLSNVTPSGGSPSDASAKQLVVCMEENMIDHIPTEHVRCCGHQMHHECFQSYHASLFKRDYGEAIYEGKSIIELCKSEFLCPICRRLANVLLPVVYQGSLSKMMQASLDDDLDNRPDHWMEFWNTCKTLPEALDQFAFQSLNVRSNFSKVEEASDLPKCPVYWEVFASNIAHCEVETREELVDVASSSTALNPASDQRTWGGDSGHWIAIRELGKLAMVYNTLHRQKEVVSKGEKLKQMLLQISRFLPNREPLIHNEDFRSLFTSVYDVLNRLQRITEEIFQSEEPDCEILNERLGPAIETATSLYKPISSVYSSQISNRNLDGHYGRPPLWPPSEPPMLEMHQARGMSEGFAPGDDVDIKVKETFSSRQANSHYPSESENSILTQIDMEWSSAFQKGNVFDTDPFWLLIGLLSAFPVWPNVEDILLLVKFSYTVALTQVLRACSKLQNNDDRNVLTPESGWDDVVQYTCLPFLRRAALLMQSITGEGCKKDYNGPGRKVMDALYLQQELGLANTHKIFNTVGGVAEPSLIQQLLEHNLLSKEHSLMEVPKVVHLAPLPIVYQELLLRSISEKCIGCDTVPMEPALCLVCNVFFCCGTECCVKHDLAECSYHAEIEGSGIGIYLLMRSTQLVLIRGGRVCMAPSLYLDQHGEDACGERQDESESSDGPEDTFLRRNQLLHLSKLRLNEVRRLWLTAGFDHDTHILHISQISVGTL</sequence>
<dbReference type="GO" id="GO:0016567">
    <property type="term" value="P:protein ubiquitination"/>
    <property type="evidence" value="ECO:0000318"/>
    <property type="project" value="GO_Central"/>
</dbReference>
<reference evidence="12 13" key="2">
    <citation type="journal article" date="2018" name="Plant J.">
        <title>The Physcomitrella patens chromosome-scale assembly reveals moss genome structure and evolution.</title>
        <authorList>
            <person name="Lang D."/>
            <person name="Ullrich K.K."/>
            <person name="Murat F."/>
            <person name="Fuchs J."/>
            <person name="Jenkins J."/>
            <person name="Haas F.B."/>
            <person name="Piednoel M."/>
            <person name="Gundlach H."/>
            <person name="Van Bel M."/>
            <person name="Meyberg R."/>
            <person name="Vives C."/>
            <person name="Morata J."/>
            <person name="Symeonidi A."/>
            <person name="Hiss M."/>
            <person name="Muchero W."/>
            <person name="Kamisugi Y."/>
            <person name="Saleh O."/>
            <person name="Blanc G."/>
            <person name="Decker E.L."/>
            <person name="van Gessel N."/>
            <person name="Grimwood J."/>
            <person name="Hayes R.D."/>
            <person name="Graham S.W."/>
            <person name="Gunter L.E."/>
            <person name="McDaniel S.F."/>
            <person name="Hoernstein S.N.W."/>
            <person name="Larsson A."/>
            <person name="Li F.W."/>
            <person name="Perroud P.F."/>
            <person name="Phillips J."/>
            <person name="Ranjan P."/>
            <person name="Rokshar D.S."/>
            <person name="Rothfels C.J."/>
            <person name="Schneider L."/>
            <person name="Shu S."/>
            <person name="Stevenson D.W."/>
            <person name="Thummler F."/>
            <person name="Tillich M."/>
            <person name="Villarreal Aguilar J.C."/>
            <person name="Widiez T."/>
            <person name="Wong G.K."/>
            <person name="Wymore A."/>
            <person name="Zhang Y."/>
            <person name="Zimmer A.D."/>
            <person name="Quatrano R.S."/>
            <person name="Mayer K.F.X."/>
            <person name="Goodstein D."/>
            <person name="Casacuberta J.M."/>
            <person name="Vandepoele K."/>
            <person name="Reski R."/>
            <person name="Cuming A.C."/>
            <person name="Tuskan G.A."/>
            <person name="Maumus F."/>
            <person name="Salse J."/>
            <person name="Schmutz J."/>
            <person name="Rensing S.A."/>
        </authorList>
    </citation>
    <scope>NUCLEOTIDE SEQUENCE [LARGE SCALE GENOMIC DNA]</scope>
    <source>
        <strain evidence="12 13">cv. Gransden 2004</strain>
    </source>
</reference>
<evidence type="ECO:0000259" key="11">
    <source>
        <dbReference type="PROSITE" id="PS51157"/>
    </source>
</evidence>
<comment type="catalytic activity">
    <reaction evidence="1 10">
        <text>S-ubiquitinyl-[E2 ubiquitin-conjugating enzyme]-L-cysteine + [acceptor protein]-L-lysine = [E2 ubiquitin-conjugating enzyme]-L-cysteine + N(6)-ubiquitinyl-[acceptor protein]-L-lysine.</text>
        <dbReference type="EC" id="2.3.2.27"/>
    </reaction>
</comment>
<keyword evidence="13" id="KW-1185">Reference proteome</keyword>
<feature type="zinc finger region" description="UBR-type" evidence="9">
    <location>
        <begin position="46"/>
        <end position="117"/>
    </location>
</feature>
<dbReference type="Pfam" id="PF22960">
    <property type="entry name" value="WHD_UBR1"/>
    <property type="match status" value="1"/>
</dbReference>
<dbReference type="GO" id="GO:0061630">
    <property type="term" value="F:ubiquitin protein ligase activity"/>
    <property type="evidence" value="ECO:0000318"/>
    <property type="project" value="GO_Central"/>
</dbReference>